<dbReference type="InterPro" id="IPR037359">
    <property type="entry name" value="NST/OST"/>
</dbReference>
<dbReference type="STRING" id="247490.KSU1_D0770"/>
<dbReference type="EMBL" id="BAFH01000004">
    <property type="protein sequence ID" value="GAB64079.1"/>
    <property type="molecule type" value="Genomic_DNA"/>
</dbReference>
<dbReference type="PANTHER" id="PTHR10605">
    <property type="entry name" value="HEPARAN SULFATE SULFOTRANSFERASE"/>
    <property type="match status" value="1"/>
</dbReference>
<name>I3IQT4_9BACT</name>
<comment type="caution">
    <text evidence="2">The sequence shown here is derived from an EMBL/GenBank/DDBJ whole genome shotgun (WGS) entry which is preliminary data.</text>
</comment>
<organism evidence="2 3">
    <name type="scientific">Candidatus Jettenia caeni</name>
    <dbReference type="NCBI Taxonomy" id="247490"/>
    <lineage>
        <taxon>Bacteria</taxon>
        <taxon>Pseudomonadati</taxon>
        <taxon>Planctomycetota</taxon>
        <taxon>Candidatus Brocadiia</taxon>
        <taxon>Candidatus Brocadiales</taxon>
        <taxon>Candidatus Brocadiaceae</taxon>
        <taxon>Candidatus Jettenia</taxon>
    </lineage>
</organism>
<dbReference type="Pfam" id="PF13469">
    <property type="entry name" value="Sulfotransfer_3"/>
    <property type="match status" value="1"/>
</dbReference>
<dbReference type="OrthoDB" id="9797480at2"/>
<sequence length="298" mass="35061">MRLPNFIIIGAPKSGTTSLFYYLKQHSDIYLPVRKELHYFSYECLEKNINGPGDKVTLSSLCATKKEYKSHYEAVKNERMIGDVSPSYLYFSNISEKIFSELGQIKIVTILRNPVEKAYSQYMHLVRDNHEILSFYDALMAERERMELGWSDIWRYAESSLYTERVKKYISVFGRDNIKILLFEDLVDDPEKVMRELFEFLRVDTNFCCDTSKVYNKTGKPKSSLISNYFSKPNFLKTIAKKIIPEKIRIPIRLTMMNINTGKKPLMDSMSKKYLVEYFRNDVIQLEKLTGRQLNWLS</sequence>
<dbReference type="SUPFAM" id="SSF52540">
    <property type="entry name" value="P-loop containing nucleoside triphosphate hydrolases"/>
    <property type="match status" value="1"/>
</dbReference>
<protein>
    <submittedName>
        <fullName evidence="2">Sulfotransferase</fullName>
    </submittedName>
</protein>
<evidence type="ECO:0000313" key="2">
    <source>
        <dbReference type="EMBL" id="GAB64079.1"/>
    </source>
</evidence>
<dbReference type="AlphaFoldDB" id="I3IQT4"/>
<dbReference type="Gene3D" id="3.40.50.300">
    <property type="entry name" value="P-loop containing nucleotide triphosphate hydrolases"/>
    <property type="match status" value="1"/>
</dbReference>
<dbReference type="InterPro" id="IPR027417">
    <property type="entry name" value="P-loop_NTPase"/>
</dbReference>
<reference evidence="2 3" key="1">
    <citation type="journal article" date="2012" name="FEBS Lett.">
        <title>Anammox organism KSU-1 expresses a NirK-type copper-containing nitrite reductase instead of a NirS-type with cytochrome cd1.</title>
        <authorList>
            <person name="Hira D."/>
            <person name="Toh H."/>
            <person name="Migita C.T."/>
            <person name="Okubo H."/>
            <person name="Nishiyama T."/>
            <person name="Hattori M."/>
            <person name="Furukawa K."/>
            <person name="Fujii T."/>
        </authorList>
    </citation>
    <scope>NUCLEOTIDE SEQUENCE [LARGE SCALE GENOMIC DNA]</scope>
</reference>
<evidence type="ECO:0000313" key="3">
    <source>
        <dbReference type="Proteomes" id="UP000002985"/>
    </source>
</evidence>
<accession>I3IQT4</accession>
<dbReference type="Proteomes" id="UP000002985">
    <property type="component" value="Unassembled WGS sequence"/>
</dbReference>
<dbReference type="eggNOG" id="COG4424">
    <property type="taxonomic scope" value="Bacteria"/>
</dbReference>
<dbReference type="GO" id="GO:0008146">
    <property type="term" value="F:sulfotransferase activity"/>
    <property type="evidence" value="ECO:0007669"/>
    <property type="project" value="InterPro"/>
</dbReference>
<dbReference type="PANTHER" id="PTHR10605:SF56">
    <property type="entry name" value="BIFUNCTIONAL HEPARAN SULFATE N-DEACETYLASE_N-SULFOTRANSFERASE"/>
    <property type="match status" value="1"/>
</dbReference>
<proteinExistence type="predicted"/>
<keyword evidence="3" id="KW-1185">Reference proteome</keyword>
<keyword evidence="1 2" id="KW-0808">Transferase</keyword>
<gene>
    <name evidence="2" type="ORF">KSU1_D0770</name>
</gene>
<evidence type="ECO:0000256" key="1">
    <source>
        <dbReference type="ARBA" id="ARBA00022679"/>
    </source>
</evidence>